<accession>A0A0L6JPL8</accession>
<name>A0A0L6JPL8_9FIRM</name>
<dbReference type="GO" id="GO:0003677">
    <property type="term" value="F:DNA binding"/>
    <property type="evidence" value="ECO:0007669"/>
    <property type="project" value="InterPro"/>
</dbReference>
<evidence type="ECO:0000259" key="1">
    <source>
        <dbReference type="Pfam" id="PF01609"/>
    </source>
</evidence>
<keyword evidence="3" id="KW-1185">Reference proteome</keyword>
<dbReference type="EMBL" id="LGTC01000001">
    <property type="protein sequence ID" value="KNY27718.1"/>
    <property type="molecule type" value="Genomic_DNA"/>
</dbReference>
<dbReference type="Proteomes" id="UP000036923">
    <property type="component" value="Unassembled WGS sequence"/>
</dbReference>
<feature type="domain" description="Transposase IS4-like" evidence="1">
    <location>
        <begin position="131"/>
        <end position="399"/>
    </location>
</feature>
<dbReference type="OrthoDB" id="2015878at2"/>
<organism evidence="2 3">
    <name type="scientific">Pseudobacteroides cellulosolvens ATCC 35603 = DSM 2933</name>
    <dbReference type="NCBI Taxonomy" id="398512"/>
    <lineage>
        <taxon>Bacteria</taxon>
        <taxon>Bacillati</taxon>
        <taxon>Bacillota</taxon>
        <taxon>Clostridia</taxon>
        <taxon>Eubacteriales</taxon>
        <taxon>Oscillospiraceae</taxon>
        <taxon>Pseudobacteroides</taxon>
    </lineage>
</organism>
<reference evidence="3" key="1">
    <citation type="submission" date="2015-07" db="EMBL/GenBank/DDBJ databases">
        <title>Near-Complete Genome Sequence of the Cellulolytic Bacterium Bacteroides (Pseudobacteroides) cellulosolvens ATCC 35603.</title>
        <authorList>
            <person name="Dassa B."/>
            <person name="Utturkar S.M."/>
            <person name="Klingeman D.M."/>
            <person name="Hurt R.A."/>
            <person name="Keller M."/>
            <person name="Xu J."/>
            <person name="Reddy Y.H.K."/>
            <person name="Borovok I."/>
            <person name="Grinberg I.R."/>
            <person name="Lamed R."/>
            <person name="Zhivin O."/>
            <person name="Bayer E.A."/>
            <person name="Brown S.D."/>
        </authorList>
    </citation>
    <scope>NUCLEOTIDE SEQUENCE [LARGE SCALE GENOMIC DNA]</scope>
    <source>
        <strain evidence="3">DSM 2933</strain>
    </source>
</reference>
<dbReference type="AlphaFoldDB" id="A0A0L6JPL8"/>
<evidence type="ECO:0000313" key="2">
    <source>
        <dbReference type="EMBL" id="KNY27718.1"/>
    </source>
</evidence>
<proteinExistence type="predicted"/>
<protein>
    <submittedName>
        <fullName evidence="2">Transposase IS4 family protein</fullName>
    </submittedName>
</protein>
<dbReference type="GO" id="GO:0004803">
    <property type="term" value="F:transposase activity"/>
    <property type="evidence" value="ECO:0007669"/>
    <property type="project" value="InterPro"/>
</dbReference>
<sequence>MHQQLIMNIIDLFTPQSKVEFYTKIFDTLDLSDFPDEVNTSVSGPDGFSRHALFRAFMVMKCEKFSEITQLQEYLFNNQIIAHTCGFDITRKLPSYWTYRRFIKNTAHKWFSAVMQSQVKALVSLGFIDGSFVSLDSTSIEANTSKNNSKSFDKSRFDKSILPKSDKDCKLGVRTASNAYNEKNYEFYWGYKNHILVDAITGLPIAEVTTTANITDGEIAIPLLKDTHSWLPLNETFLIADKGYDIRDIYNFVHDELRGHCFIPLNQRGSKKNRKTLICGNPICDAGFAMQKDGRQYLKGYIKQKFRCPFHSSKDDSACPCNHPKYFNGAKRRGCIKYISTGSDYRASINRDSKYFKSIYSLRTESERYNSRWKNLNTDKASVRNMASVENLNTVGHICLLALAVAAAKSKKIDCMKSLRNFKISA</sequence>
<dbReference type="GO" id="GO:0006313">
    <property type="term" value="P:DNA transposition"/>
    <property type="evidence" value="ECO:0007669"/>
    <property type="project" value="InterPro"/>
</dbReference>
<dbReference type="RefSeq" id="WP_036944780.1">
    <property type="nucleotide sequence ID" value="NZ_JQKC01000035.1"/>
</dbReference>
<comment type="caution">
    <text evidence="2">The sequence shown here is derived from an EMBL/GenBank/DDBJ whole genome shotgun (WGS) entry which is preliminary data.</text>
</comment>
<dbReference type="eggNOG" id="COG3039">
    <property type="taxonomic scope" value="Bacteria"/>
</dbReference>
<dbReference type="Pfam" id="PF01609">
    <property type="entry name" value="DDE_Tnp_1"/>
    <property type="match status" value="1"/>
</dbReference>
<gene>
    <name evidence="2" type="ORF">Bccel_2989</name>
</gene>
<evidence type="ECO:0000313" key="3">
    <source>
        <dbReference type="Proteomes" id="UP000036923"/>
    </source>
</evidence>
<dbReference type="STRING" id="398512.Bccel_2989"/>
<dbReference type="PATRIC" id="fig|398512.5.peg.3138"/>
<dbReference type="InterPro" id="IPR002559">
    <property type="entry name" value="Transposase_11"/>
</dbReference>